<name>A0ABS5AXR5_9STRE</name>
<dbReference type="Proteomes" id="UP001519349">
    <property type="component" value="Unassembled WGS sequence"/>
</dbReference>
<protein>
    <recommendedName>
        <fullName evidence="1">Trk system potassium uptake protein TrkA</fullName>
    </recommendedName>
</protein>
<evidence type="ECO:0000313" key="10">
    <source>
        <dbReference type="Proteomes" id="UP001519349"/>
    </source>
</evidence>
<dbReference type="RefSeq" id="WP_128835599.1">
    <property type="nucleotide sequence ID" value="NZ_QFAY01000014.1"/>
</dbReference>
<dbReference type="SUPFAM" id="SSF116726">
    <property type="entry name" value="TrkA C-terminal domain-like"/>
    <property type="match status" value="2"/>
</dbReference>
<dbReference type="NCBIfam" id="NF007033">
    <property type="entry name" value="PRK09496.1-5"/>
    <property type="match status" value="1"/>
</dbReference>
<dbReference type="InterPro" id="IPR003148">
    <property type="entry name" value="RCK_N"/>
</dbReference>
<dbReference type="Gene3D" id="3.40.50.720">
    <property type="entry name" value="NAD(P)-binding Rossmann-like Domain"/>
    <property type="match status" value="2"/>
</dbReference>
<evidence type="ECO:0000256" key="2">
    <source>
        <dbReference type="ARBA" id="ARBA00022448"/>
    </source>
</evidence>
<dbReference type="PROSITE" id="PS51201">
    <property type="entry name" value="RCK_N"/>
    <property type="match status" value="2"/>
</dbReference>
<evidence type="ECO:0000256" key="5">
    <source>
        <dbReference type="ARBA" id="ARBA00023027"/>
    </source>
</evidence>
<keyword evidence="10" id="KW-1185">Reference proteome</keyword>
<evidence type="ECO:0000256" key="6">
    <source>
        <dbReference type="ARBA" id="ARBA00023065"/>
    </source>
</evidence>
<dbReference type="Pfam" id="PF02080">
    <property type="entry name" value="TrkA_C"/>
    <property type="match status" value="2"/>
</dbReference>
<keyword evidence="6" id="KW-0406">Ion transport</keyword>
<feature type="domain" description="RCK N-terminal" evidence="7">
    <location>
        <begin position="225"/>
        <end position="353"/>
    </location>
</feature>
<dbReference type="PROSITE" id="PS51202">
    <property type="entry name" value="RCK_C"/>
    <property type="match status" value="2"/>
</dbReference>
<evidence type="ECO:0000259" key="7">
    <source>
        <dbReference type="PROSITE" id="PS51201"/>
    </source>
</evidence>
<evidence type="ECO:0000256" key="1">
    <source>
        <dbReference type="ARBA" id="ARBA00017378"/>
    </source>
</evidence>
<comment type="caution">
    <text evidence="9">The sequence shown here is derived from an EMBL/GenBank/DDBJ whole genome shotgun (WGS) entry which is preliminary data.</text>
</comment>
<dbReference type="PRINTS" id="PR00335">
    <property type="entry name" value="KUPTAKETRKA"/>
</dbReference>
<dbReference type="PANTHER" id="PTHR43833">
    <property type="entry name" value="POTASSIUM CHANNEL PROTEIN 2-RELATED-RELATED"/>
    <property type="match status" value="1"/>
</dbReference>
<sequence length="449" mass="50037">MKIIVVGGGKVGTALCRSLVAENHDVVLIEQDESVLNHITKRYDIIGIAGNGANFKVLEQADVEHCDIFISMTEHDEVNMVSAVLAKRMGAKETIVRVRNPEYSNSYFKEKNILGFSLVVNPELLAARYIANIIDFPNALSVEHFANGRVALMEFKIKSDSNLCQMNISQFRKRFGNIIVCAIERAGRLQIPSGSFILEANDKIFVTGNRLEVVLFHNQVRPRVIKSLMIIGAGKIAYYLLNILKNSKIDLKVVEVKRERAEFFSQEFPDLYVVHGDGTAKDILLEESAVNYDAVATLTGVDEENIITSMFLNNLGVQKNITKVNRTSLLDIIDNQDFASIVTPKGIAVDTIMHFVRGRYNAQFSSLEALHHVANGQIETLQFQITEGNKMTGKPLSQLQFKKDVLIAAILRQGRAIFPTGEDVLQAGDQIVVTTLLQNITEIYDLIAR</sequence>
<organism evidence="9 10">
    <name type="scientific">Streptococcus panodentis</name>
    <dbReference type="NCBI Taxonomy" id="1581472"/>
    <lineage>
        <taxon>Bacteria</taxon>
        <taxon>Bacillati</taxon>
        <taxon>Bacillota</taxon>
        <taxon>Bacilli</taxon>
        <taxon>Lactobacillales</taxon>
        <taxon>Streptococcaceae</taxon>
        <taxon>Streptococcus</taxon>
    </lineage>
</organism>
<evidence type="ECO:0000259" key="8">
    <source>
        <dbReference type="PROSITE" id="PS51202"/>
    </source>
</evidence>
<keyword evidence="2" id="KW-0813">Transport</keyword>
<dbReference type="Gene3D" id="3.30.70.1450">
    <property type="entry name" value="Regulator of K+ conductance, C-terminal domain"/>
    <property type="match status" value="2"/>
</dbReference>
<dbReference type="InterPro" id="IPR050721">
    <property type="entry name" value="Trk_Ktr_HKT_K-transport"/>
</dbReference>
<feature type="domain" description="RCK N-terminal" evidence="7">
    <location>
        <begin position="1"/>
        <end position="120"/>
    </location>
</feature>
<dbReference type="PANTHER" id="PTHR43833:SF5">
    <property type="entry name" value="TRK SYSTEM POTASSIUM UPTAKE PROTEIN TRKA"/>
    <property type="match status" value="1"/>
</dbReference>
<dbReference type="EMBL" id="QFAY01000014">
    <property type="protein sequence ID" value="MBP2621231.1"/>
    <property type="molecule type" value="Genomic_DNA"/>
</dbReference>
<feature type="domain" description="RCK C-terminal" evidence="8">
    <location>
        <begin position="368"/>
        <end position="449"/>
    </location>
</feature>
<dbReference type="InterPro" id="IPR006037">
    <property type="entry name" value="RCK_C"/>
</dbReference>
<proteinExistence type="predicted"/>
<dbReference type="SUPFAM" id="SSF51735">
    <property type="entry name" value="NAD(P)-binding Rossmann-fold domains"/>
    <property type="match status" value="2"/>
</dbReference>
<evidence type="ECO:0000256" key="3">
    <source>
        <dbReference type="ARBA" id="ARBA00022538"/>
    </source>
</evidence>
<feature type="domain" description="RCK C-terminal" evidence="8">
    <location>
        <begin position="140"/>
        <end position="222"/>
    </location>
</feature>
<keyword evidence="4" id="KW-0630">Potassium</keyword>
<evidence type="ECO:0000313" key="9">
    <source>
        <dbReference type="EMBL" id="MBP2621231.1"/>
    </source>
</evidence>
<keyword evidence="3" id="KW-0633">Potassium transport</keyword>
<dbReference type="InterPro" id="IPR036291">
    <property type="entry name" value="NAD(P)-bd_dom_sf"/>
</dbReference>
<evidence type="ECO:0000256" key="4">
    <source>
        <dbReference type="ARBA" id="ARBA00022958"/>
    </source>
</evidence>
<accession>A0ABS5AXR5</accession>
<dbReference type="NCBIfam" id="NF007039">
    <property type="entry name" value="PRK09496.3-2"/>
    <property type="match status" value="1"/>
</dbReference>
<dbReference type="InterPro" id="IPR036721">
    <property type="entry name" value="RCK_C_sf"/>
</dbReference>
<reference evidence="9 10" key="1">
    <citation type="submission" date="2018-05" db="EMBL/GenBank/DDBJ databases">
        <title>Draft genome sequence of Streptococcus panodentis CCUG 70867T.</title>
        <authorList>
            <person name="Salva-Serra F."/>
            <person name="Mendez V."/>
            <person name="Jaen-Luchoro D."/>
            <person name="Gonzales-Siles L."/>
            <person name="Karlsson R."/>
            <person name="Engstrom-Jakobsson H."/>
            <person name="Busquets A."/>
            <person name="Gomila M."/>
            <person name="Pineiro-Iglesias B."/>
            <person name="Bennasar-Figueras A."/>
            <person name="Seeger M."/>
            <person name="Moore E."/>
        </authorList>
    </citation>
    <scope>NUCLEOTIDE SEQUENCE [LARGE SCALE GENOMIC DNA]</scope>
    <source>
        <strain evidence="9 10">CCUG 70867</strain>
    </source>
</reference>
<dbReference type="Pfam" id="PF02254">
    <property type="entry name" value="TrkA_N"/>
    <property type="match status" value="2"/>
</dbReference>
<keyword evidence="5" id="KW-0520">NAD</keyword>
<dbReference type="InterPro" id="IPR006036">
    <property type="entry name" value="K_uptake_TrkA"/>
</dbReference>
<gene>
    <name evidence="9" type="ORF">DHL47_07865</name>
</gene>